<sequence>MAKKVVKHRSVSRNSEFGENVVDTCGSSTKSSTSKPKSVARDQPAHFFAGVLWLLAVACYLRTQYLGIPGGDSGELVAISCRGGVAHPPGYPTYTFLTEIILSALPFGTPHQRASTISAVFTATAGTLLFSIVNRMLPDRGAWPALASAGLYLFSPLIWLHGIQPEVFALNNLITCAILWLLVVFMTSPDARRVQTVACTAAFLAGLSLTNQHTIVLFLLPTGVVALWRRRRMLSPGLLLLCVALGLLGLLPLLRLVLKARPSAQFSWGDTATWEGFKTHFLRREYGSFMLTGSKSMQQKGSHVANFVKRIGLYLSDFTWRQAAVVGLPLALTGAAQAYRGSAEKMQRHSWRGLHVAVIGAWLFYVAVFHWLANIDLEREIFHTVQARFWQQPNLLLFMYLGPGLRVVVDGLALNRAIEAPLVLLLLTYQVAGNWRELDHSADDLISSFARDILSPLPKNSMLLACGEDNYHPLMYMQACEGLRPDIRIVSKELITAKWYKPQQSPHLPGVVFPADYMLAKGRGGASAQGGRRALSAQVLLQTGLHAGGLPAWPSTWEWLVLDAYWSSYYAMAWHLTKYGQSGLTGQSEHKWIVGTPVPGRRKGAEAWGGKLPDDAQAQEVDGVKEARAALTDALELYGVLEGEDRRRRKLLEIHPMAEIAANYTFDASFDGYVYKNSGFVYSLFKNEQKMAHFYRMFLLVGPKTDPNYKQLQQIVASAKQRGAVQ</sequence>
<keyword evidence="1" id="KW-0812">Transmembrane</keyword>
<dbReference type="PANTHER" id="PTHR16214:SF3">
    <property type="entry name" value="TRANSMEMBRANE PROTEIN 260"/>
    <property type="match status" value="1"/>
</dbReference>
<organism evidence="2 3">
    <name type="scientific">Cymbomonas tetramitiformis</name>
    <dbReference type="NCBI Taxonomy" id="36881"/>
    <lineage>
        <taxon>Eukaryota</taxon>
        <taxon>Viridiplantae</taxon>
        <taxon>Chlorophyta</taxon>
        <taxon>Pyramimonadophyceae</taxon>
        <taxon>Pyramimonadales</taxon>
        <taxon>Pyramimonadaceae</taxon>
        <taxon>Cymbomonas</taxon>
    </lineage>
</organism>
<feature type="transmembrane region" description="Helical" evidence="1">
    <location>
        <begin position="114"/>
        <end position="134"/>
    </location>
</feature>
<feature type="transmembrane region" description="Helical" evidence="1">
    <location>
        <begin position="238"/>
        <end position="258"/>
    </location>
</feature>
<evidence type="ECO:0000313" key="2">
    <source>
        <dbReference type="EMBL" id="KAK3262544.1"/>
    </source>
</evidence>
<keyword evidence="3" id="KW-1185">Reference proteome</keyword>
<feature type="transmembrane region" description="Helical" evidence="1">
    <location>
        <begin position="167"/>
        <end position="185"/>
    </location>
</feature>
<feature type="transmembrane region" description="Helical" evidence="1">
    <location>
        <begin position="45"/>
        <end position="63"/>
    </location>
</feature>
<proteinExistence type="predicted"/>
<dbReference type="EMBL" id="LGRX02016117">
    <property type="protein sequence ID" value="KAK3262544.1"/>
    <property type="molecule type" value="Genomic_DNA"/>
</dbReference>
<dbReference type="AlphaFoldDB" id="A0AAE0FMK9"/>
<evidence type="ECO:0008006" key="4">
    <source>
        <dbReference type="Google" id="ProtNLM"/>
    </source>
</evidence>
<dbReference type="PANTHER" id="PTHR16214">
    <property type="entry name" value="TRANSMEMBRANE PROTEIN 260"/>
    <property type="match status" value="1"/>
</dbReference>
<protein>
    <recommendedName>
        <fullName evidence="4">DUF2723 domain-containing protein</fullName>
    </recommendedName>
</protein>
<dbReference type="Proteomes" id="UP001190700">
    <property type="component" value="Unassembled WGS sequence"/>
</dbReference>
<feature type="transmembrane region" description="Helical" evidence="1">
    <location>
        <begin position="141"/>
        <end position="161"/>
    </location>
</feature>
<keyword evidence="1" id="KW-1133">Transmembrane helix</keyword>
<name>A0AAE0FMK9_9CHLO</name>
<gene>
    <name evidence="2" type="ORF">CYMTET_28606</name>
</gene>
<dbReference type="InterPro" id="IPR021280">
    <property type="entry name" value="TMEM260-like"/>
</dbReference>
<comment type="caution">
    <text evidence="2">The sequence shown here is derived from an EMBL/GenBank/DDBJ whole genome shotgun (WGS) entry which is preliminary data.</text>
</comment>
<evidence type="ECO:0000313" key="3">
    <source>
        <dbReference type="Proteomes" id="UP001190700"/>
    </source>
</evidence>
<keyword evidence="1" id="KW-0472">Membrane</keyword>
<feature type="transmembrane region" description="Helical" evidence="1">
    <location>
        <begin position="354"/>
        <end position="373"/>
    </location>
</feature>
<reference evidence="2 3" key="1">
    <citation type="journal article" date="2015" name="Genome Biol. Evol.">
        <title>Comparative Genomics of a Bacterivorous Green Alga Reveals Evolutionary Causalities and Consequences of Phago-Mixotrophic Mode of Nutrition.</title>
        <authorList>
            <person name="Burns J.A."/>
            <person name="Paasch A."/>
            <person name="Narechania A."/>
            <person name="Kim E."/>
        </authorList>
    </citation>
    <scope>NUCLEOTIDE SEQUENCE [LARGE SCALE GENOMIC DNA]</scope>
    <source>
        <strain evidence="2 3">PLY_AMNH</strain>
    </source>
</reference>
<evidence type="ECO:0000256" key="1">
    <source>
        <dbReference type="SAM" id="Phobius"/>
    </source>
</evidence>
<accession>A0AAE0FMK9</accession>
<dbReference type="Pfam" id="PF11028">
    <property type="entry name" value="TMEM260-like"/>
    <property type="match status" value="1"/>
</dbReference>
<feature type="transmembrane region" description="Helical" evidence="1">
    <location>
        <begin position="197"/>
        <end position="218"/>
    </location>
</feature>
<dbReference type="InterPro" id="IPR052724">
    <property type="entry name" value="GT117_domain-containing"/>
</dbReference>